<proteinExistence type="inferred from homology"/>
<feature type="signal peptide" evidence="2">
    <location>
        <begin position="1"/>
        <end position="33"/>
    </location>
</feature>
<reference evidence="3 4" key="1">
    <citation type="submission" date="2024-05" db="EMBL/GenBank/DDBJ databases">
        <title>Achromobacter denitrificans. BP1, complete genome.</title>
        <authorList>
            <person name="Zhang B."/>
        </authorList>
    </citation>
    <scope>NUCLEOTIDE SEQUENCE [LARGE SCALE GENOMIC DNA]</scope>
    <source>
        <strain evidence="3 4">BP1</strain>
    </source>
</reference>
<dbReference type="InterPro" id="IPR042100">
    <property type="entry name" value="Bug_dom1"/>
</dbReference>
<dbReference type="PIRSF" id="PIRSF017082">
    <property type="entry name" value="YflP"/>
    <property type="match status" value="1"/>
</dbReference>
<gene>
    <name evidence="3" type="ORF">AAIK43_21820</name>
</gene>
<dbReference type="Proteomes" id="UP001446337">
    <property type="component" value="Chromosome"/>
</dbReference>
<dbReference type="RefSeq" id="WP_343498559.1">
    <property type="nucleotide sequence ID" value="NZ_CP154792.1"/>
</dbReference>
<evidence type="ECO:0000256" key="2">
    <source>
        <dbReference type="SAM" id="SignalP"/>
    </source>
</evidence>
<dbReference type="PANTHER" id="PTHR42928:SF5">
    <property type="entry name" value="BLR1237 PROTEIN"/>
    <property type="match status" value="1"/>
</dbReference>
<comment type="similarity">
    <text evidence="1">Belongs to the UPF0065 (bug) family.</text>
</comment>
<dbReference type="Pfam" id="PF03401">
    <property type="entry name" value="TctC"/>
    <property type="match status" value="1"/>
</dbReference>
<organism evidence="3 4">
    <name type="scientific">Achromobacter denitrificans</name>
    <name type="common">Alcaligenes denitrificans</name>
    <dbReference type="NCBI Taxonomy" id="32002"/>
    <lineage>
        <taxon>Bacteria</taxon>
        <taxon>Pseudomonadati</taxon>
        <taxon>Pseudomonadota</taxon>
        <taxon>Betaproteobacteria</taxon>
        <taxon>Burkholderiales</taxon>
        <taxon>Alcaligenaceae</taxon>
        <taxon>Achromobacter</taxon>
    </lineage>
</organism>
<evidence type="ECO:0000256" key="1">
    <source>
        <dbReference type="ARBA" id="ARBA00006987"/>
    </source>
</evidence>
<dbReference type="Gene3D" id="3.40.190.10">
    <property type="entry name" value="Periplasmic binding protein-like II"/>
    <property type="match status" value="1"/>
</dbReference>
<feature type="chain" id="PRO_5046213643" evidence="2">
    <location>
        <begin position="34"/>
        <end position="338"/>
    </location>
</feature>
<accession>A0ABZ3G028</accession>
<keyword evidence="4" id="KW-1185">Reference proteome</keyword>
<dbReference type="SUPFAM" id="SSF53850">
    <property type="entry name" value="Periplasmic binding protein-like II"/>
    <property type="match status" value="1"/>
</dbReference>
<sequence length="338" mass="35240">MGISDTRTAARPTRRTLALAASALLFLGSAALAAEGSAGSFPARPVKLIVPFPPGGGTDILARPLAQRLGEYWGQPVVIENRGGAGGNLGAAATAKSAPDGYTLLFTPVITLAANQALYKSAGYDAVRDFAAVTMLVSTPNILAVPASLPAKTAAEFLEYVRAQPGQLNFASPGNGTPPHLAMEILERMADVKITHVPYKGTGPAVTDLIAGRVQAMMVNAPVALPYIKSGQLRGLATTSAKRPSSAADLPTLDESGLKGYEADTWYGLFTPTGTPKPVVDKLNADVVRALNSPDIKKLYAEQGAEVVGDSPESASARVRADVIKWRDVINDIGLRVD</sequence>
<evidence type="ECO:0000313" key="3">
    <source>
        <dbReference type="EMBL" id="XAN14017.1"/>
    </source>
</evidence>
<dbReference type="EMBL" id="CP154792">
    <property type="protein sequence ID" value="XAN14017.1"/>
    <property type="molecule type" value="Genomic_DNA"/>
</dbReference>
<dbReference type="PANTHER" id="PTHR42928">
    <property type="entry name" value="TRICARBOXYLATE-BINDING PROTEIN"/>
    <property type="match status" value="1"/>
</dbReference>
<dbReference type="Gene3D" id="3.40.190.150">
    <property type="entry name" value="Bordetella uptake gene, domain 1"/>
    <property type="match status" value="1"/>
</dbReference>
<evidence type="ECO:0000313" key="4">
    <source>
        <dbReference type="Proteomes" id="UP001446337"/>
    </source>
</evidence>
<dbReference type="CDD" id="cd13578">
    <property type="entry name" value="PBP2_Bug27"/>
    <property type="match status" value="1"/>
</dbReference>
<dbReference type="InterPro" id="IPR005064">
    <property type="entry name" value="BUG"/>
</dbReference>
<protein>
    <submittedName>
        <fullName evidence="3">Tripartite tricarboxylate transporter substrate binding protein</fullName>
    </submittedName>
</protein>
<keyword evidence="2" id="KW-0732">Signal</keyword>
<name>A0ABZ3G028_ACHDE</name>